<reference evidence="2 3" key="1">
    <citation type="journal article" date="2013" name="Genome Announc.">
        <title>Complete genome sequence of Myxococcus stipitatus strain DSM 14675, a fruiting myxobacterium.</title>
        <authorList>
            <person name="Huntley S."/>
            <person name="Kneip S."/>
            <person name="Treuner-Lange A."/>
            <person name="Sogaard-Andersen L."/>
        </authorList>
    </citation>
    <scope>NUCLEOTIDE SEQUENCE [LARGE SCALE GENOMIC DNA]</scope>
    <source>
        <strain evidence="3">DSM 14675 / JCM 12634 / Mx s8</strain>
    </source>
</reference>
<dbReference type="STRING" id="1278073.MYSTI_01226"/>
<keyword evidence="3" id="KW-1185">Reference proteome</keyword>
<dbReference type="Proteomes" id="UP000011131">
    <property type="component" value="Chromosome"/>
</dbReference>
<feature type="region of interest" description="Disordered" evidence="1">
    <location>
        <begin position="1"/>
        <end position="33"/>
    </location>
</feature>
<accession>L7U7V7</accession>
<dbReference type="KEGG" id="msd:MYSTI_01226"/>
<evidence type="ECO:0000313" key="3">
    <source>
        <dbReference type="Proteomes" id="UP000011131"/>
    </source>
</evidence>
<dbReference type="PATRIC" id="fig|1278073.3.peg.1280"/>
<dbReference type="eggNOG" id="ENOG5031DA6">
    <property type="taxonomic scope" value="Bacteria"/>
</dbReference>
<gene>
    <name evidence="2" type="ordered locus">MYSTI_01226</name>
</gene>
<dbReference type="AlphaFoldDB" id="L7U7V7"/>
<evidence type="ECO:0000313" key="2">
    <source>
        <dbReference type="EMBL" id="AGC42574.1"/>
    </source>
</evidence>
<name>L7U7V7_MYXSD</name>
<proteinExistence type="predicted"/>
<dbReference type="HOGENOM" id="CLU_1101911_0_0_7"/>
<protein>
    <submittedName>
        <fullName evidence="2">Uncharacterized protein</fullName>
    </submittedName>
</protein>
<organism evidence="2 3">
    <name type="scientific">Myxococcus stipitatus (strain DSM 14675 / JCM 12634 / Mx s8)</name>
    <dbReference type="NCBI Taxonomy" id="1278073"/>
    <lineage>
        <taxon>Bacteria</taxon>
        <taxon>Pseudomonadati</taxon>
        <taxon>Myxococcota</taxon>
        <taxon>Myxococcia</taxon>
        <taxon>Myxococcales</taxon>
        <taxon>Cystobacterineae</taxon>
        <taxon>Myxococcaceae</taxon>
        <taxon>Myxococcus</taxon>
    </lineage>
</organism>
<dbReference type="EMBL" id="CP004025">
    <property type="protein sequence ID" value="AGC42574.1"/>
    <property type="molecule type" value="Genomic_DNA"/>
</dbReference>
<evidence type="ECO:0000256" key="1">
    <source>
        <dbReference type="SAM" id="MobiDB-lite"/>
    </source>
</evidence>
<sequence length="252" mass="25008">MQGTADAAKSPHAVNPSTHAPGAAQVPPRSTGPILFGPVETSALVASASTRGPRWAHAAATVVQVARLPGTAYLTFRDVRETFRDKARAMAPVVAGVSSFRAAANLARTALAETTPRAAVSATPVPASQVVKGASEQPPRVASTLAAQVLKTASRSVPTEGEAPATRLGVDAARVAVSKGAGRFAPGFDVTLALPCATAAASTLGEPGVAMSKKVTAGVSSVGAIAAATHIPVVSQAGAVVSMASGFVGTFL</sequence>